<keyword evidence="1" id="KW-0805">Transcription regulation</keyword>
<keyword evidence="3" id="KW-0804">Transcription</keyword>
<dbReference type="RefSeq" id="WP_166275849.1">
    <property type="nucleotide sequence ID" value="NZ_JAAFGS010000005.1"/>
</dbReference>
<protein>
    <submittedName>
        <fullName evidence="5">LacI family transcriptional regulator</fullName>
    </submittedName>
</protein>
<feature type="domain" description="HTH lacI-type" evidence="4">
    <location>
        <begin position="7"/>
        <end position="59"/>
    </location>
</feature>
<gene>
    <name evidence="5" type="ORF">GYN08_15470</name>
</gene>
<name>A0ABX0FB76_9BACL</name>
<evidence type="ECO:0000256" key="1">
    <source>
        <dbReference type="ARBA" id="ARBA00023015"/>
    </source>
</evidence>
<keyword evidence="2" id="KW-0238">DNA-binding</keyword>
<dbReference type="InterPro" id="IPR000843">
    <property type="entry name" value="HTH_LacI"/>
</dbReference>
<evidence type="ECO:0000313" key="6">
    <source>
        <dbReference type="Proteomes" id="UP000800303"/>
    </source>
</evidence>
<dbReference type="Pfam" id="PF13377">
    <property type="entry name" value="Peripla_BP_3"/>
    <property type="match status" value="1"/>
</dbReference>
<comment type="caution">
    <text evidence="5">The sequence shown here is derived from an EMBL/GenBank/DDBJ whole genome shotgun (WGS) entry which is preliminary data.</text>
</comment>
<organism evidence="5 6">
    <name type="scientific">Saccharibacillus alkalitolerans</name>
    <dbReference type="NCBI Taxonomy" id="2705290"/>
    <lineage>
        <taxon>Bacteria</taxon>
        <taxon>Bacillati</taxon>
        <taxon>Bacillota</taxon>
        <taxon>Bacilli</taxon>
        <taxon>Bacillales</taxon>
        <taxon>Paenibacillaceae</taxon>
        <taxon>Saccharibacillus</taxon>
    </lineage>
</organism>
<keyword evidence="6" id="KW-1185">Reference proteome</keyword>
<sequence>MARPKKVSMQNIADRLGLSKNAVSLALSGKKGVSEEVRQTVLKTAKELDYRLSGSGLAGEEKGNARNVLVLVPERIVSYADNEHFRFFHDMLWILEESIRARGCNAVIARIDGEMERDRVLPGLFEDVEHAGVILFGIAAKPYAQMVWETGAPLVLLDSYYRDLPSAAAVSANTEGAESAVRWLIERGHREIGFIGPANLTTSHEERWFGYWRAMREAGLPIREAHTLLEADDFDEAKNEREIGEFLERIVAAKAGSPNVGQSAEDALPTAFFCGNDRIALLLIRRLRAIGVSVPQRVEVAGFDGLEQALKPDSGLSVTVKADKRRMCEAAVELLLGGYGGRREAVRWAAEGILVNM</sequence>
<evidence type="ECO:0000256" key="3">
    <source>
        <dbReference type="ARBA" id="ARBA00023163"/>
    </source>
</evidence>
<dbReference type="Pfam" id="PF00356">
    <property type="entry name" value="LacI"/>
    <property type="match status" value="1"/>
</dbReference>
<dbReference type="EMBL" id="JAAFGS010000005">
    <property type="protein sequence ID" value="NGZ76724.1"/>
    <property type="molecule type" value="Genomic_DNA"/>
</dbReference>
<dbReference type="InterPro" id="IPR028082">
    <property type="entry name" value="Peripla_BP_I"/>
</dbReference>
<dbReference type="SMART" id="SM00354">
    <property type="entry name" value="HTH_LACI"/>
    <property type="match status" value="1"/>
</dbReference>
<dbReference type="InterPro" id="IPR010982">
    <property type="entry name" value="Lambda_DNA-bd_dom_sf"/>
</dbReference>
<reference evidence="5 6" key="1">
    <citation type="submission" date="2020-01" db="EMBL/GenBank/DDBJ databases">
        <title>Polyphasic characterisation and genomic insights into a novel alkali tolerant bacterium VR-M41.</title>
        <authorList>
            <person name="Vemuluri V.R."/>
        </authorList>
    </citation>
    <scope>NUCLEOTIDE SEQUENCE [LARGE SCALE GENOMIC DNA]</scope>
    <source>
        <strain evidence="5 6">VR-M41</strain>
    </source>
</reference>
<dbReference type="SUPFAM" id="SSF53822">
    <property type="entry name" value="Periplasmic binding protein-like I"/>
    <property type="match status" value="1"/>
</dbReference>
<dbReference type="InterPro" id="IPR046335">
    <property type="entry name" value="LacI/GalR-like_sensor"/>
</dbReference>
<dbReference type="PROSITE" id="PS50932">
    <property type="entry name" value="HTH_LACI_2"/>
    <property type="match status" value="1"/>
</dbReference>
<dbReference type="Proteomes" id="UP000800303">
    <property type="component" value="Unassembled WGS sequence"/>
</dbReference>
<dbReference type="SUPFAM" id="SSF47413">
    <property type="entry name" value="lambda repressor-like DNA-binding domains"/>
    <property type="match status" value="1"/>
</dbReference>
<dbReference type="PANTHER" id="PTHR30146">
    <property type="entry name" value="LACI-RELATED TRANSCRIPTIONAL REPRESSOR"/>
    <property type="match status" value="1"/>
</dbReference>
<dbReference type="CDD" id="cd01392">
    <property type="entry name" value="HTH_LacI"/>
    <property type="match status" value="1"/>
</dbReference>
<accession>A0ABX0FB76</accession>
<dbReference type="Gene3D" id="3.40.50.2300">
    <property type="match status" value="2"/>
</dbReference>
<evidence type="ECO:0000313" key="5">
    <source>
        <dbReference type="EMBL" id="NGZ76724.1"/>
    </source>
</evidence>
<evidence type="ECO:0000256" key="2">
    <source>
        <dbReference type="ARBA" id="ARBA00023125"/>
    </source>
</evidence>
<proteinExistence type="predicted"/>
<dbReference type="PANTHER" id="PTHR30146:SF109">
    <property type="entry name" value="HTH-TYPE TRANSCRIPTIONAL REGULATOR GALS"/>
    <property type="match status" value="1"/>
</dbReference>
<dbReference type="Gene3D" id="1.10.260.40">
    <property type="entry name" value="lambda repressor-like DNA-binding domains"/>
    <property type="match status" value="1"/>
</dbReference>
<evidence type="ECO:0000259" key="4">
    <source>
        <dbReference type="PROSITE" id="PS50932"/>
    </source>
</evidence>